<keyword evidence="3" id="KW-1185">Reference proteome</keyword>
<dbReference type="EMBL" id="JAHMHQ010000010">
    <property type="protein sequence ID" value="KAK1636826.1"/>
    <property type="molecule type" value="Genomic_DNA"/>
</dbReference>
<comment type="caution">
    <text evidence="2">The sequence shown here is derived from an EMBL/GenBank/DDBJ whole genome shotgun (WGS) entry which is preliminary data.</text>
</comment>
<feature type="chain" id="PRO_5042491345" description="Secreted protein" evidence="1">
    <location>
        <begin position="21"/>
        <end position="137"/>
    </location>
</feature>
<dbReference type="Proteomes" id="UP001243989">
    <property type="component" value="Unassembled WGS sequence"/>
</dbReference>
<reference evidence="2" key="1">
    <citation type="submission" date="2021-06" db="EMBL/GenBank/DDBJ databases">
        <title>Comparative genomics, transcriptomics and evolutionary studies reveal genomic signatures of adaptation to plant cell wall in hemibiotrophic fungi.</title>
        <authorList>
            <consortium name="DOE Joint Genome Institute"/>
            <person name="Baroncelli R."/>
            <person name="Diaz J.F."/>
            <person name="Benocci T."/>
            <person name="Peng M."/>
            <person name="Battaglia E."/>
            <person name="Haridas S."/>
            <person name="Andreopoulos W."/>
            <person name="Labutti K."/>
            <person name="Pangilinan J."/>
            <person name="Floch G.L."/>
            <person name="Makela M.R."/>
            <person name="Henrissat B."/>
            <person name="Grigoriev I.V."/>
            <person name="Crouch J.A."/>
            <person name="De Vries R.P."/>
            <person name="Sukno S.A."/>
            <person name="Thon M.R."/>
        </authorList>
    </citation>
    <scope>NUCLEOTIDE SEQUENCE</scope>
    <source>
        <strain evidence="2">CBS 102054</strain>
    </source>
</reference>
<evidence type="ECO:0000256" key="1">
    <source>
        <dbReference type="SAM" id="SignalP"/>
    </source>
</evidence>
<evidence type="ECO:0000313" key="2">
    <source>
        <dbReference type="EMBL" id="KAK1636826.1"/>
    </source>
</evidence>
<organism evidence="2 3">
    <name type="scientific">Colletotrichum phormii</name>
    <dbReference type="NCBI Taxonomy" id="359342"/>
    <lineage>
        <taxon>Eukaryota</taxon>
        <taxon>Fungi</taxon>
        <taxon>Dikarya</taxon>
        <taxon>Ascomycota</taxon>
        <taxon>Pezizomycotina</taxon>
        <taxon>Sordariomycetes</taxon>
        <taxon>Hypocreomycetidae</taxon>
        <taxon>Glomerellales</taxon>
        <taxon>Glomerellaceae</taxon>
        <taxon>Colletotrichum</taxon>
        <taxon>Colletotrichum acutatum species complex</taxon>
    </lineage>
</organism>
<dbReference type="RefSeq" id="XP_060445433.1">
    <property type="nucleotide sequence ID" value="XM_060583073.1"/>
</dbReference>
<sequence>MLSICFAVSVLFCGQQSSLGNAIRSRRIFAPRSSSVYWRTGEKARDHMGKAREPGPSPEANPGFRLFVDRLCFTAFAGIMPSMVTSAGVRMSVERLHVLMSIADLGILQNFPETLTSDNLSQDIVVSQISQSGPRRK</sequence>
<name>A0AAI9ZRG5_9PEZI</name>
<dbReference type="AlphaFoldDB" id="A0AAI9ZRG5"/>
<evidence type="ECO:0008006" key="4">
    <source>
        <dbReference type="Google" id="ProtNLM"/>
    </source>
</evidence>
<accession>A0AAI9ZRG5</accession>
<evidence type="ECO:0000313" key="3">
    <source>
        <dbReference type="Proteomes" id="UP001243989"/>
    </source>
</evidence>
<proteinExistence type="predicted"/>
<gene>
    <name evidence="2" type="ORF">BDP81DRAFT_29225</name>
</gene>
<dbReference type="GeneID" id="85467935"/>
<feature type="signal peptide" evidence="1">
    <location>
        <begin position="1"/>
        <end position="20"/>
    </location>
</feature>
<keyword evidence="1" id="KW-0732">Signal</keyword>
<protein>
    <recommendedName>
        <fullName evidence="4">Secreted protein</fullName>
    </recommendedName>
</protein>